<protein>
    <submittedName>
        <fullName evidence="3">Uncharacterized protein</fullName>
    </submittedName>
</protein>
<feature type="compositionally biased region" description="Basic and acidic residues" evidence="1">
    <location>
        <begin position="99"/>
        <end position="115"/>
    </location>
</feature>
<dbReference type="InParanoid" id="A0A1Y2LTW2"/>
<sequence>MTATRTHRAPLHAHPRRHADPTSGGTVAVVIFVFGAIVLVLVIILALLFFKKRRSSAKNRKSFIPRLERQQQRGGNYGKLEEDEEGAWSADMGEAGMGRGRDGGREGYAPVHDESMGYQSQTMQGGAKETYR</sequence>
<feature type="region of interest" description="Disordered" evidence="1">
    <location>
        <begin position="1"/>
        <end position="21"/>
    </location>
</feature>
<feature type="region of interest" description="Disordered" evidence="1">
    <location>
        <begin position="54"/>
        <end position="132"/>
    </location>
</feature>
<dbReference type="AlphaFoldDB" id="A0A1Y2LTW2"/>
<evidence type="ECO:0000313" key="4">
    <source>
        <dbReference type="Proteomes" id="UP000193240"/>
    </source>
</evidence>
<gene>
    <name evidence="3" type="ORF">B5807_10087</name>
</gene>
<evidence type="ECO:0000313" key="3">
    <source>
        <dbReference type="EMBL" id="OSS47275.1"/>
    </source>
</evidence>
<keyword evidence="2" id="KW-0472">Membrane</keyword>
<keyword evidence="4" id="KW-1185">Reference proteome</keyword>
<name>A0A1Y2LTW2_EPING</name>
<feature type="compositionally biased region" description="Basic residues" evidence="1">
    <location>
        <begin position="1"/>
        <end position="17"/>
    </location>
</feature>
<feature type="transmembrane region" description="Helical" evidence="2">
    <location>
        <begin position="27"/>
        <end position="50"/>
    </location>
</feature>
<proteinExistence type="predicted"/>
<organism evidence="3 4">
    <name type="scientific">Epicoccum nigrum</name>
    <name type="common">Soil fungus</name>
    <name type="synonym">Epicoccum purpurascens</name>
    <dbReference type="NCBI Taxonomy" id="105696"/>
    <lineage>
        <taxon>Eukaryota</taxon>
        <taxon>Fungi</taxon>
        <taxon>Dikarya</taxon>
        <taxon>Ascomycota</taxon>
        <taxon>Pezizomycotina</taxon>
        <taxon>Dothideomycetes</taxon>
        <taxon>Pleosporomycetidae</taxon>
        <taxon>Pleosporales</taxon>
        <taxon>Pleosporineae</taxon>
        <taxon>Didymellaceae</taxon>
        <taxon>Epicoccum</taxon>
    </lineage>
</organism>
<keyword evidence="2" id="KW-0812">Transmembrane</keyword>
<evidence type="ECO:0000256" key="1">
    <source>
        <dbReference type="SAM" id="MobiDB-lite"/>
    </source>
</evidence>
<dbReference type="Proteomes" id="UP000193240">
    <property type="component" value="Unassembled WGS sequence"/>
</dbReference>
<feature type="compositionally biased region" description="Basic residues" evidence="1">
    <location>
        <begin position="54"/>
        <end position="63"/>
    </location>
</feature>
<accession>A0A1Y2LTW2</accession>
<dbReference type="EMBL" id="KZ107849">
    <property type="protein sequence ID" value="OSS47275.1"/>
    <property type="molecule type" value="Genomic_DNA"/>
</dbReference>
<reference evidence="3 4" key="1">
    <citation type="journal article" date="2017" name="Genome Announc.">
        <title>Genome sequence of the saprophytic ascomycete Epicoccum nigrum ICMP 19927 strain isolated from New Zealand.</title>
        <authorList>
            <person name="Fokin M."/>
            <person name="Fleetwood D."/>
            <person name="Weir B.S."/>
            <person name="Villas-Boas S.G."/>
        </authorList>
    </citation>
    <scope>NUCLEOTIDE SEQUENCE [LARGE SCALE GENOMIC DNA]</scope>
    <source>
        <strain evidence="3 4">ICMP 19927</strain>
    </source>
</reference>
<keyword evidence="2" id="KW-1133">Transmembrane helix</keyword>
<evidence type="ECO:0000256" key="2">
    <source>
        <dbReference type="SAM" id="Phobius"/>
    </source>
</evidence>